<dbReference type="AlphaFoldDB" id="A0A3B1DI97"/>
<organism evidence="2">
    <name type="scientific">hydrothermal vent metagenome</name>
    <dbReference type="NCBI Taxonomy" id="652676"/>
    <lineage>
        <taxon>unclassified sequences</taxon>
        <taxon>metagenomes</taxon>
        <taxon>ecological metagenomes</taxon>
    </lineage>
</organism>
<dbReference type="InterPro" id="IPR000121">
    <property type="entry name" value="PEP_util_C"/>
</dbReference>
<gene>
    <name evidence="2" type="ORF">MNBD_PLANCTO02-766</name>
</gene>
<dbReference type="EC" id="2.7.9.1" evidence="2"/>
<dbReference type="InterPro" id="IPR010121">
    <property type="entry name" value="Pyruvate_phosphate_dikinase"/>
</dbReference>
<dbReference type="Gene3D" id="3.20.20.60">
    <property type="entry name" value="Phosphoenolpyruvate-binding domains"/>
    <property type="match status" value="1"/>
</dbReference>
<sequence length="77" mass="8267">PFQTIDQLGVGRVMEIGVEGGRQTRPDLKIGICGEHGGDPASVMFCHKIGLNYVSCSPFRIPIAKLAAAQIALEEEE</sequence>
<name>A0A3B1DI97_9ZZZZ</name>
<dbReference type="SUPFAM" id="SSF51621">
    <property type="entry name" value="Phosphoenolpyruvate/pyruvate domain"/>
    <property type="match status" value="1"/>
</dbReference>
<keyword evidence="2" id="KW-0808">Transferase</keyword>
<dbReference type="EMBL" id="UOGL01000663">
    <property type="protein sequence ID" value="VAX42506.1"/>
    <property type="molecule type" value="Genomic_DNA"/>
</dbReference>
<evidence type="ECO:0000313" key="2">
    <source>
        <dbReference type="EMBL" id="VAX42506.1"/>
    </source>
</evidence>
<dbReference type="Pfam" id="PF02896">
    <property type="entry name" value="PEP-utilizers_C"/>
    <property type="match status" value="1"/>
</dbReference>
<accession>A0A3B1DI97</accession>
<keyword evidence="2" id="KW-0418">Kinase</keyword>
<dbReference type="PANTHER" id="PTHR22931:SF9">
    <property type="entry name" value="PYRUVATE, PHOSPHATE DIKINASE 1, CHLOROPLASTIC"/>
    <property type="match status" value="1"/>
</dbReference>
<protein>
    <submittedName>
        <fullName evidence="2">Pyruvate,phosphate dikinase</fullName>
        <ecNumber evidence="2">2.7.9.1</ecNumber>
    </submittedName>
</protein>
<dbReference type="GO" id="GO:0050242">
    <property type="term" value="F:pyruvate, phosphate dikinase activity"/>
    <property type="evidence" value="ECO:0007669"/>
    <property type="project" value="UniProtKB-EC"/>
</dbReference>
<keyword evidence="2" id="KW-0670">Pyruvate</keyword>
<feature type="non-terminal residue" evidence="2">
    <location>
        <position position="1"/>
    </location>
</feature>
<dbReference type="PANTHER" id="PTHR22931">
    <property type="entry name" value="PHOSPHOENOLPYRUVATE DIKINASE-RELATED"/>
    <property type="match status" value="1"/>
</dbReference>
<dbReference type="GO" id="GO:0016301">
    <property type="term" value="F:kinase activity"/>
    <property type="evidence" value="ECO:0007669"/>
    <property type="project" value="UniProtKB-KW"/>
</dbReference>
<feature type="domain" description="PEP-utilising enzyme C-terminal" evidence="1">
    <location>
        <begin position="10"/>
        <end position="72"/>
    </location>
</feature>
<proteinExistence type="predicted"/>
<dbReference type="InterPro" id="IPR040442">
    <property type="entry name" value="Pyrv_kinase-like_dom_sf"/>
</dbReference>
<dbReference type="InterPro" id="IPR015813">
    <property type="entry name" value="Pyrv/PenolPyrv_kinase-like_dom"/>
</dbReference>
<evidence type="ECO:0000259" key="1">
    <source>
        <dbReference type="Pfam" id="PF02896"/>
    </source>
</evidence>
<reference evidence="2" key="1">
    <citation type="submission" date="2018-06" db="EMBL/GenBank/DDBJ databases">
        <authorList>
            <person name="Zhirakovskaya E."/>
        </authorList>
    </citation>
    <scope>NUCLEOTIDE SEQUENCE</scope>
</reference>